<sequence length="110" mass="12537">MVRARGETYEILFNLERKKQSKANITKIRTSEGETTCPEDILEEARKFYQNLYSPEQTDAEIQKEFLNNLTKSLDHHQSRSCEGPVTEAELLKAVKKLNLNKTPGPDGLA</sequence>
<proteinExistence type="predicted"/>
<organism evidence="1 2">
    <name type="scientific">Paramuricea clavata</name>
    <name type="common">Red gorgonian</name>
    <name type="synonym">Violescent sea-whip</name>
    <dbReference type="NCBI Taxonomy" id="317549"/>
    <lineage>
        <taxon>Eukaryota</taxon>
        <taxon>Metazoa</taxon>
        <taxon>Cnidaria</taxon>
        <taxon>Anthozoa</taxon>
        <taxon>Octocorallia</taxon>
        <taxon>Malacalcyonacea</taxon>
        <taxon>Plexauridae</taxon>
        <taxon>Paramuricea</taxon>
    </lineage>
</organism>
<protein>
    <submittedName>
        <fullName evidence="1">Uncharacterized protein</fullName>
    </submittedName>
</protein>
<gene>
    <name evidence="1" type="ORF">PACLA_8A077994</name>
</gene>
<dbReference type="PANTHER" id="PTHR31635:SF196">
    <property type="entry name" value="REVERSE TRANSCRIPTASE DOMAIN-CONTAINING PROTEIN-RELATED"/>
    <property type="match status" value="1"/>
</dbReference>
<evidence type="ECO:0000313" key="2">
    <source>
        <dbReference type="Proteomes" id="UP001152795"/>
    </source>
</evidence>
<dbReference type="PANTHER" id="PTHR31635">
    <property type="entry name" value="REVERSE TRANSCRIPTASE DOMAIN-CONTAINING PROTEIN-RELATED"/>
    <property type="match status" value="1"/>
</dbReference>
<accession>A0A7D9J809</accession>
<reference evidence="1" key="1">
    <citation type="submission" date="2020-04" db="EMBL/GenBank/DDBJ databases">
        <authorList>
            <person name="Alioto T."/>
            <person name="Alioto T."/>
            <person name="Gomez Garrido J."/>
        </authorList>
    </citation>
    <scope>NUCLEOTIDE SEQUENCE</scope>
    <source>
        <strain evidence="1">A484AB</strain>
    </source>
</reference>
<feature type="non-terminal residue" evidence="1">
    <location>
        <position position="110"/>
    </location>
</feature>
<dbReference type="EMBL" id="CACRXK020012755">
    <property type="protein sequence ID" value="CAB4023937.1"/>
    <property type="molecule type" value="Genomic_DNA"/>
</dbReference>
<dbReference type="Proteomes" id="UP001152795">
    <property type="component" value="Unassembled WGS sequence"/>
</dbReference>
<comment type="caution">
    <text evidence="1">The sequence shown here is derived from an EMBL/GenBank/DDBJ whole genome shotgun (WGS) entry which is preliminary data.</text>
</comment>
<keyword evidence="2" id="KW-1185">Reference proteome</keyword>
<dbReference type="AlphaFoldDB" id="A0A7D9J809"/>
<name>A0A7D9J809_PARCT</name>
<evidence type="ECO:0000313" key="1">
    <source>
        <dbReference type="EMBL" id="CAB4023937.1"/>
    </source>
</evidence>